<organism evidence="2 3">
    <name type="scientific">Trifolium subterraneum</name>
    <name type="common">Subterranean clover</name>
    <dbReference type="NCBI Taxonomy" id="3900"/>
    <lineage>
        <taxon>Eukaryota</taxon>
        <taxon>Viridiplantae</taxon>
        <taxon>Streptophyta</taxon>
        <taxon>Embryophyta</taxon>
        <taxon>Tracheophyta</taxon>
        <taxon>Spermatophyta</taxon>
        <taxon>Magnoliopsida</taxon>
        <taxon>eudicotyledons</taxon>
        <taxon>Gunneridae</taxon>
        <taxon>Pentapetalae</taxon>
        <taxon>rosids</taxon>
        <taxon>fabids</taxon>
        <taxon>Fabales</taxon>
        <taxon>Fabaceae</taxon>
        <taxon>Papilionoideae</taxon>
        <taxon>50 kb inversion clade</taxon>
        <taxon>NPAAA clade</taxon>
        <taxon>Hologalegina</taxon>
        <taxon>IRL clade</taxon>
        <taxon>Trifolieae</taxon>
        <taxon>Trifolium</taxon>
    </lineage>
</organism>
<feature type="compositionally biased region" description="Basic and acidic residues" evidence="1">
    <location>
        <begin position="66"/>
        <end position="78"/>
    </location>
</feature>
<feature type="compositionally biased region" description="Basic and acidic residues" evidence="1">
    <location>
        <begin position="30"/>
        <end position="55"/>
    </location>
</feature>
<feature type="compositionally biased region" description="Basic and acidic residues" evidence="1">
    <location>
        <begin position="1"/>
        <end position="17"/>
    </location>
</feature>
<dbReference type="Proteomes" id="UP000242715">
    <property type="component" value="Unassembled WGS sequence"/>
</dbReference>
<evidence type="ECO:0000256" key="1">
    <source>
        <dbReference type="SAM" id="MobiDB-lite"/>
    </source>
</evidence>
<sequence>MPGERENSELSKNDKTVRPNSLKKAPITQNEHKTTRTNQKIDDPTPTRDGGDAKTKSRSHHQAVCLHHDGTDLDEWRKRGGSGFS</sequence>
<accession>A0A2Z6PCV5</accession>
<keyword evidence="3" id="KW-1185">Reference proteome</keyword>
<evidence type="ECO:0000313" key="2">
    <source>
        <dbReference type="EMBL" id="GAU46885.1"/>
    </source>
</evidence>
<proteinExistence type="predicted"/>
<dbReference type="EMBL" id="DF974261">
    <property type="protein sequence ID" value="GAU46885.1"/>
    <property type="molecule type" value="Genomic_DNA"/>
</dbReference>
<evidence type="ECO:0000313" key="3">
    <source>
        <dbReference type="Proteomes" id="UP000242715"/>
    </source>
</evidence>
<protein>
    <submittedName>
        <fullName evidence="2">Uncharacterized protein</fullName>
    </submittedName>
</protein>
<feature type="region of interest" description="Disordered" evidence="1">
    <location>
        <begin position="1"/>
        <end position="85"/>
    </location>
</feature>
<gene>
    <name evidence="2" type="ORF">TSUD_133840</name>
</gene>
<reference evidence="3" key="1">
    <citation type="journal article" date="2017" name="Front. Plant Sci.">
        <title>Climate Clever Clovers: New Paradigm to Reduce the Environmental Footprint of Ruminants by Breeding Low Methanogenic Forages Utilizing Haplotype Variation.</title>
        <authorList>
            <person name="Kaur P."/>
            <person name="Appels R."/>
            <person name="Bayer P.E."/>
            <person name="Keeble-Gagnere G."/>
            <person name="Wang J."/>
            <person name="Hirakawa H."/>
            <person name="Shirasawa K."/>
            <person name="Vercoe P."/>
            <person name="Stefanova K."/>
            <person name="Durmic Z."/>
            <person name="Nichols P."/>
            <person name="Revell C."/>
            <person name="Isobe S.N."/>
            <person name="Edwards D."/>
            <person name="Erskine W."/>
        </authorList>
    </citation>
    <scope>NUCLEOTIDE SEQUENCE [LARGE SCALE GENOMIC DNA]</scope>
    <source>
        <strain evidence="3">cv. Daliak</strain>
    </source>
</reference>
<dbReference type="AlphaFoldDB" id="A0A2Z6PCV5"/>
<name>A0A2Z6PCV5_TRISU</name>